<gene>
    <name evidence="2" type="ORF">D0Y96_03385</name>
</gene>
<comment type="caution">
    <text evidence="2">The sequence shown here is derived from an EMBL/GenBank/DDBJ whole genome shotgun (WGS) entry which is preliminary data.</text>
</comment>
<keyword evidence="1" id="KW-0812">Transmembrane</keyword>
<reference evidence="2 3" key="1">
    <citation type="submission" date="2018-08" db="EMBL/GenBank/DDBJ databases">
        <title>Acidipila sp. 4G-K13, an acidobacterium isolated from forest soil.</title>
        <authorList>
            <person name="Gao Z.-H."/>
            <person name="Qiu L.-H."/>
        </authorList>
    </citation>
    <scope>NUCLEOTIDE SEQUENCE [LARGE SCALE GENOMIC DNA]</scope>
    <source>
        <strain evidence="2 3">4G-K13</strain>
    </source>
</reference>
<keyword evidence="1" id="KW-0472">Membrane</keyword>
<dbReference type="Proteomes" id="UP000264702">
    <property type="component" value="Unassembled WGS sequence"/>
</dbReference>
<protein>
    <recommendedName>
        <fullName evidence="4">DUF4352 domain-containing protein</fullName>
    </recommendedName>
</protein>
<dbReference type="OrthoDB" id="119094at2"/>
<name>A0A372IUX5_9BACT</name>
<proteinExistence type="predicted"/>
<feature type="transmembrane region" description="Helical" evidence="1">
    <location>
        <begin position="12"/>
        <end position="32"/>
    </location>
</feature>
<dbReference type="AlphaFoldDB" id="A0A372IUX5"/>
<evidence type="ECO:0008006" key="4">
    <source>
        <dbReference type="Google" id="ProtNLM"/>
    </source>
</evidence>
<dbReference type="EMBL" id="QVQT01000001">
    <property type="protein sequence ID" value="RFU18601.1"/>
    <property type="molecule type" value="Genomic_DNA"/>
</dbReference>
<dbReference type="RefSeq" id="WP_117297897.1">
    <property type="nucleotide sequence ID" value="NZ_QVQT02000001.1"/>
</dbReference>
<accession>A0A372IUX5</accession>
<sequence>MSDDSSPANHPIVVVLAAMVIAVLAIGAYVWINNKPPVHAGQVLSITAYPIHRDLSTGSGIGGLNGEKDTFDEVIVLADVRIRNQADIPIFLHDMSGDVTMADDSVQHGTAAGRSDFQKVFIAYSDLAPQKKEPILRDMTLTPGQQVEGQMIFHYPITKDQWNQRKNFAISVEFQHQKNLVMQAPAGTVFGS</sequence>
<evidence type="ECO:0000256" key="1">
    <source>
        <dbReference type="SAM" id="Phobius"/>
    </source>
</evidence>
<keyword evidence="1" id="KW-1133">Transmembrane helix</keyword>
<keyword evidence="3" id="KW-1185">Reference proteome</keyword>
<organism evidence="2 3">
    <name type="scientific">Paracidobacterium acidisoli</name>
    <dbReference type="NCBI Taxonomy" id="2303751"/>
    <lineage>
        <taxon>Bacteria</taxon>
        <taxon>Pseudomonadati</taxon>
        <taxon>Acidobacteriota</taxon>
        <taxon>Terriglobia</taxon>
        <taxon>Terriglobales</taxon>
        <taxon>Acidobacteriaceae</taxon>
        <taxon>Paracidobacterium</taxon>
    </lineage>
</organism>
<evidence type="ECO:0000313" key="3">
    <source>
        <dbReference type="Proteomes" id="UP000264702"/>
    </source>
</evidence>
<evidence type="ECO:0000313" key="2">
    <source>
        <dbReference type="EMBL" id="RFU18601.1"/>
    </source>
</evidence>